<dbReference type="InterPro" id="IPR000048">
    <property type="entry name" value="IQ_motif_EF-hand-BS"/>
</dbReference>
<dbReference type="AlphaFoldDB" id="A0A1Y2HIH4"/>
<dbReference type="GO" id="GO:0005737">
    <property type="term" value="C:cytoplasm"/>
    <property type="evidence" value="ECO:0007669"/>
    <property type="project" value="UniProtKB-SubCell"/>
</dbReference>
<dbReference type="STRING" id="765915.A0A1Y2HIH4"/>
<dbReference type="Proteomes" id="UP000193411">
    <property type="component" value="Unassembled WGS sequence"/>
</dbReference>
<evidence type="ECO:0000256" key="4">
    <source>
        <dbReference type="ARBA" id="ARBA00022860"/>
    </source>
</evidence>
<dbReference type="Gene3D" id="1.20.5.190">
    <property type="match status" value="2"/>
</dbReference>
<comment type="subcellular location">
    <subcellularLocation>
        <location evidence="1">Cytoplasm</location>
    </subcellularLocation>
</comment>
<keyword evidence="3" id="KW-0677">Repeat</keyword>
<dbReference type="GO" id="GO:0051295">
    <property type="term" value="P:establishment of meiotic spindle localization"/>
    <property type="evidence" value="ECO:0007669"/>
    <property type="project" value="TreeGrafter"/>
</dbReference>
<name>A0A1Y2HIH4_9FUNG</name>
<reference evidence="5 6" key="1">
    <citation type="submission" date="2016-07" db="EMBL/GenBank/DDBJ databases">
        <title>Pervasive Adenine N6-methylation of Active Genes in Fungi.</title>
        <authorList>
            <consortium name="DOE Joint Genome Institute"/>
            <person name="Mondo S.J."/>
            <person name="Dannebaum R.O."/>
            <person name="Kuo R.C."/>
            <person name="Labutti K."/>
            <person name="Haridas S."/>
            <person name="Kuo A."/>
            <person name="Salamov A."/>
            <person name="Ahrendt S.R."/>
            <person name="Lipzen A."/>
            <person name="Sullivan W."/>
            <person name="Andreopoulos W.B."/>
            <person name="Clum A."/>
            <person name="Lindquist E."/>
            <person name="Daum C."/>
            <person name="Ramamoorthy G.K."/>
            <person name="Gryganskyi A."/>
            <person name="Culley D."/>
            <person name="Magnuson J.K."/>
            <person name="James T.Y."/>
            <person name="O'Malley M.A."/>
            <person name="Stajich J.E."/>
            <person name="Spatafora J.W."/>
            <person name="Visel A."/>
            <person name="Grigoriev I.V."/>
        </authorList>
    </citation>
    <scope>NUCLEOTIDE SEQUENCE [LARGE SCALE GENOMIC DNA]</scope>
    <source>
        <strain evidence="5 6">PL171</strain>
    </source>
</reference>
<dbReference type="GO" id="GO:0000278">
    <property type="term" value="P:mitotic cell cycle"/>
    <property type="evidence" value="ECO:0007669"/>
    <property type="project" value="TreeGrafter"/>
</dbReference>
<organism evidence="5 6">
    <name type="scientific">Catenaria anguillulae PL171</name>
    <dbReference type="NCBI Taxonomy" id="765915"/>
    <lineage>
        <taxon>Eukaryota</taxon>
        <taxon>Fungi</taxon>
        <taxon>Fungi incertae sedis</taxon>
        <taxon>Blastocladiomycota</taxon>
        <taxon>Blastocladiomycetes</taxon>
        <taxon>Blastocladiales</taxon>
        <taxon>Catenariaceae</taxon>
        <taxon>Catenaria</taxon>
    </lineage>
</organism>
<dbReference type="GO" id="GO:0000922">
    <property type="term" value="C:spindle pole"/>
    <property type="evidence" value="ECO:0007669"/>
    <property type="project" value="TreeGrafter"/>
</dbReference>
<protein>
    <submittedName>
        <fullName evidence="5">Uncharacterized protein</fullName>
    </submittedName>
</protein>
<dbReference type="OrthoDB" id="190375at2759"/>
<dbReference type="SMART" id="SM00015">
    <property type="entry name" value="IQ"/>
    <property type="match status" value="5"/>
</dbReference>
<accession>A0A1Y2HIH4</accession>
<keyword evidence="6" id="KW-1185">Reference proteome</keyword>
<evidence type="ECO:0000256" key="2">
    <source>
        <dbReference type="ARBA" id="ARBA00022490"/>
    </source>
</evidence>
<dbReference type="Pfam" id="PF00612">
    <property type="entry name" value="IQ"/>
    <property type="match status" value="2"/>
</dbReference>
<dbReference type="GO" id="GO:0007051">
    <property type="term" value="P:spindle organization"/>
    <property type="evidence" value="ECO:0007669"/>
    <property type="project" value="TreeGrafter"/>
</dbReference>
<dbReference type="GO" id="GO:0005516">
    <property type="term" value="F:calmodulin binding"/>
    <property type="evidence" value="ECO:0007669"/>
    <property type="project" value="UniProtKB-KW"/>
</dbReference>
<keyword evidence="4" id="KW-0112">Calmodulin-binding</keyword>
<dbReference type="InterPro" id="IPR051185">
    <property type="entry name" value="ASPM"/>
</dbReference>
<keyword evidence="2" id="KW-0963">Cytoplasm</keyword>
<comment type="caution">
    <text evidence="5">The sequence shown here is derived from an EMBL/GenBank/DDBJ whole genome shotgun (WGS) entry which is preliminary data.</text>
</comment>
<gene>
    <name evidence="5" type="ORF">BCR44DRAFT_1195279</name>
</gene>
<dbReference type="EMBL" id="MCFL01000034">
    <property type="protein sequence ID" value="ORZ33671.1"/>
    <property type="molecule type" value="Genomic_DNA"/>
</dbReference>
<evidence type="ECO:0000256" key="3">
    <source>
        <dbReference type="ARBA" id="ARBA00022737"/>
    </source>
</evidence>
<dbReference type="PANTHER" id="PTHR22706">
    <property type="entry name" value="ASSEMBLY FACTOR FOR SPINDLE MICROTUBULES"/>
    <property type="match status" value="1"/>
</dbReference>
<evidence type="ECO:0000313" key="5">
    <source>
        <dbReference type="EMBL" id="ORZ33671.1"/>
    </source>
</evidence>
<dbReference type="CDD" id="cd23767">
    <property type="entry name" value="IQCD"/>
    <property type="match status" value="2"/>
</dbReference>
<evidence type="ECO:0000313" key="6">
    <source>
        <dbReference type="Proteomes" id="UP000193411"/>
    </source>
</evidence>
<dbReference type="PROSITE" id="PS50096">
    <property type="entry name" value="IQ"/>
    <property type="match status" value="4"/>
</dbReference>
<dbReference type="PANTHER" id="PTHR22706:SF1">
    <property type="entry name" value="ASSEMBLY FACTOR FOR SPINDLE MICROTUBULES"/>
    <property type="match status" value="1"/>
</dbReference>
<proteinExistence type="predicted"/>
<sequence>MQHLGELVAQTTLDLIHTTERNNNVTHIKDGIAWGLVENDDVVGVLSRKIFLLPPKPATLLLTYSNRLDFALTAEGQSSLSWGCIRATRGLLRAHALSKPIALDLVLSALHTAERARDSGDMQTSFLHLISRTLDLVHPGHHVLADVLSYPLYSAGVLRHKLTALGYGADVLAEASGIVGGGPLGELNASAGAAAGGSMGNIGSAASAVAVLTAIARPLRRACRWYIEFTVPVSVAWRVGVEVFHAVPVAGGGAGAGGGIPRESAATASAAGLAGKPGPDEGYPGMADDSMGVSYDGNVYVGGLPTRYVSEARLLGLVSAGGAGKGTVGFSRSALNSAAAGTVGPAVADSCEAGADVLGNSAVAPQPPSQQQHHVPGLMRTYGLLVDMSAGTLSLVIENRVLSPPAFGHGADHFSPDEQKRQIALMHTQMLVPMFALNGSASKDGAHEMRVNFGLHPFTHQPPDALSANEYFAGAFARDEPLPTLADDLAPLSVATAATATGGGGAQGGTDEDERVQIALEKNHFRATVATEDDRSWSQFPPSVYKRSLAATRIQRAWRIYRGRRWRKSMIAQQMAAATMIQRMARRKLARIREMKNTAARVIQRNWRIRVYMKMALLRLRYQRPITELHQAAKTIQTKFRDWAHFRNSPFASRFRKQLELLNRSASVIQAWWRPIAVKLRERRARDAQNRSATTIQRIWRGYALRSVLRPDIRSRLSTLGKSLVRHRVILLRVHAAMRIQTIWREFRMRRVRAQKIRTRNAAATRIQALWKGYWIRSHIHLRFDYGESVFLSAVCKNLRAAHFIPKMYKPCGIVCPRRDRG</sequence>
<evidence type="ECO:0000256" key="1">
    <source>
        <dbReference type="ARBA" id="ARBA00004496"/>
    </source>
</evidence>